<dbReference type="KEGG" id="eaz:JHT90_06365"/>
<feature type="transmembrane region" description="Helical" evidence="1">
    <location>
        <begin position="392"/>
        <end position="412"/>
    </location>
</feature>
<dbReference type="Pfam" id="PF07916">
    <property type="entry name" value="TraG_N"/>
    <property type="match status" value="1"/>
</dbReference>
<keyword evidence="1" id="KW-0812">Transmembrane</keyword>
<protein>
    <submittedName>
        <fullName evidence="3">Conjugal transfer protein TraG N-terminal domain-containing protein</fullName>
    </submittedName>
</protein>
<dbReference type="AlphaFoldDB" id="A0A974NHX5"/>
<proteinExistence type="predicted"/>
<gene>
    <name evidence="3" type="ORF">JHT90_06365</name>
</gene>
<keyword evidence="4" id="KW-1185">Reference proteome</keyword>
<evidence type="ECO:0000256" key="1">
    <source>
        <dbReference type="SAM" id="Phobius"/>
    </source>
</evidence>
<dbReference type="RefSeq" id="WP_201095323.1">
    <property type="nucleotide sequence ID" value="NZ_CP067393.1"/>
</dbReference>
<sequence>MTTNSFLEYYLTLLAWIINNSIWNTLVATGLFAIPLISIIINEWITARGEGADEGNKGALALARVENKLFTAYVVILFCCIPMLNISLEHMKFDSSRSTTCGVSVPEPSKTGYATSFETIGDQSASVPIWWWLIHAISKGITSAATASIPCAPDIRQISMEVDTTRIEDPILLQEVYDFTNDCYGLARARLFNNKPSLTDAQAYDVKWIGSDYLLNTPGYYDNAYSKLPRKNWPWNEARDTARARTANGGGYPTCKQWWSDSSIGLRDRLVNAVDPTLLTRLKGWITWSSSKEVEDATLRQLVSPEHQKKALSTGEIFQGYGASGRPSIANNVGHGINNTVSNVGLFAEKAQFYPKMNAIRTALPMVQAFLIMALIITLPILMVISTYNLKTVFTITFGMFTLHFMTFWWELARWADSSLLSALYKNESWGSMAKGYFLPVSIVSDGTVQSQVMDYVNGAMFLILPMFFVSTMAWAGYHVGGAISGLLEKGTAGSGAAAATGANTTKQIVEGAIKAAAKGKPG</sequence>
<evidence type="ECO:0000259" key="2">
    <source>
        <dbReference type="Pfam" id="PF07916"/>
    </source>
</evidence>
<evidence type="ECO:0000313" key="3">
    <source>
        <dbReference type="EMBL" id="QQP86862.1"/>
    </source>
</evidence>
<dbReference type="Proteomes" id="UP000595278">
    <property type="component" value="Chromosome"/>
</dbReference>
<feature type="transmembrane region" description="Helical" evidence="1">
    <location>
        <begin position="21"/>
        <end position="41"/>
    </location>
</feature>
<dbReference type="EMBL" id="CP067393">
    <property type="protein sequence ID" value="QQP86862.1"/>
    <property type="molecule type" value="Genomic_DNA"/>
</dbReference>
<reference evidence="3 4" key="1">
    <citation type="submission" date="2021-01" db="EMBL/GenBank/DDBJ databases">
        <title>Entomomonas sp. F2A isolated from a house cricket (Acheta domesticus).</title>
        <authorList>
            <person name="Spergser J."/>
            <person name="Busse H.-J."/>
        </authorList>
    </citation>
    <scope>NUCLEOTIDE SEQUENCE [LARGE SCALE GENOMIC DNA]</scope>
    <source>
        <strain evidence="3 4">F2A</strain>
    </source>
</reference>
<dbReference type="InterPro" id="IPR012931">
    <property type="entry name" value="TraG_N_Proteobacteria"/>
</dbReference>
<accession>A0A974NHX5</accession>
<feature type="transmembrane region" description="Helical" evidence="1">
    <location>
        <begin position="70"/>
        <end position="88"/>
    </location>
</feature>
<organism evidence="3 4">
    <name type="scientific">Entomomonas asaccharolytica</name>
    <dbReference type="NCBI Taxonomy" id="2785331"/>
    <lineage>
        <taxon>Bacteria</taxon>
        <taxon>Pseudomonadati</taxon>
        <taxon>Pseudomonadota</taxon>
        <taxon>Gammaproteobacteria</taxon>
        <taxon>Pseudomonadales</taxon>
        <taxon>Pseudomonadaceae</taxon>
        <taxon>Entomomonas</taxon>
    </lineage>
</organism>
<name>A0A974NHX5_9GAMM</name>
<keyword evidence="1" id="KW-0472">Membrane</keyword>
<evidence type="ECO:0000313" key="4">
    <source>
        <dbReference type="Proteomes" id="UP000595278"/>
    </source>
</evidence>
<feature type="domain" description="TraG N-terminal Proteobacteria" evidence="2">
    <location>
        <begin position="8"/>
        <end position="491"/>
    </location>
</feature>
<feature type="transmembrane region" description="Helical" evidence="1">
    <location>
        <begin position="460"/>
        <end position="478"/>
    </location>
</feature>
<keyword evidence="1" id="KW-1133">Transmembrane helix</keyword>
<feature type="transmembrane region" description="Helical" evidence="1">
    <location>
        <begin position="363"/>
        <end position="386"/>
    </location>
</feature>